<dbReference type="InterPro" id="IPR002881">
    <property type="entry name" value="DUF58"/>
</dbReference>
<dbReference type="PANTHER" id="PTHR34351">
    <property type="entry name" value="SLR1927 PROTEIN-RELATED"/>
    <property type="match status" value="1"/>
</dbReference>
<comment type="caution">
    <text evidence="3">The sequence shown here is derived from an EMBL/GenBank/DDBJ whole genome shotgun (WGS) entry which is preliminary data.</text>
</comment>
<reference evidence="3" key="1">
    <citation type="journal article" date="2020" name="mSystems">
        <title>Genome- and Community-Level Interaction Insights into Carbon Utilization and Element Cycling Functions of Hydrothermarchaeota in Hydrothermal Sediment.</title>
        <authorList>
            <person name="Zhou Z."/>
            <person name="Liu Y."/>
            <person name="Xu W."/>
            <person name="Pan J."/>
            <person name="Luo Z.H."/>
            <person name="Li M."/>
        </authorList>
    </citation>
    <scope>NUCLEOTIDE SEQUENCE [LARGE SCALE GENOMIC DNA]</scope>
    <source>
        <strain evidence="3">SpSt-637</strain>
        <strain evidence="2">SpSt-667</strain>
    </source>
</reference>
<dbReference type="EMBL" id="DTBD01000054">
    <property type="protein sequence ID" value="HGQ64793.1"/>
    <property type="molecule type" value="Genomic_DNA"/>
</dbReference>
<gene>
    <name evidence="3" type="ORF">ENU08_06070</name>
    <name evidence="2" type="ORF">ENU41_03655</name>
</gene>
<name>A0A7C4JLL6_9CREN</name>
<feature type="domain" description="DUF58" evidence="1">
    <location>
        <begin position="200"/>
        <end position="242"/>
    </location>
</feature>
<dbReference type="AlphaFoldDB" id="A0A7C4JLL6"/>
<accession>A0A7C4JLL6</accession>
<protein>
    <submittedName>
        <fullName evidence="3">DUF58 domain-containing protein</fullName>
    </submittedName>
</protein>
<evidence type="ECO:0000313" key="2">
    <source>
        <dbReference type="EMBL" id="HGQ35758.1"/>
    </source>
</evidence>
<proteinExistence type="predicted"/>
<evidence type="ECO:0000259" key="1">
    <source>
        <dbReference type="Pfam" id="PF01882"/>
    </source>
</evidence>
<dbReference type="EMBL" id="DTCK01000020">
    <property type="protein sequence ID" value="HGQ35758.1"/>
    <property type="molecule type" value="Genomic_DNA"/>
</dbReference>
<sequence length="416" mass="46412">MKISPAGLAHISIAIILLVYALAYKNVLALSTSLAMILIFYNEYSSFIRSRNAVAYLAVKRSLEKEVCNELDEVAITLSIENKSGFPISRLTILDKLPRFIKFKQGRPAFMISVPPHSIVNISYGVEITASGSHDFTNTMLIISGALGYFYEELEVDTRETIVALPLSIGSAIKMKSLQRILGSYIEGKSTSGLYDLASIREYQAGDDIRKVLWKTYARTMKLMVREDYGEAFARALVMVDIKKFLWDLGPEPNTIAQVTLRLFRSLVELLAKYSSVDLALCVGPSPKVVANAEQDIIASLHRIISAVEAGNGCESSIDVFATVTAFLGKSPEQYDTVVLITNPLSLAIEAPENFEILLKTYGERLMVLIPYYEYDKIIPAEDVTEMVKALSYYTSYTRYGVNITEESFEVFKVRK</sequence>
<organism evidence="3">
    <name type="scientific">Ignisphaera aggregans</name>
    <dbReference type="NCBI Taxonomy" id="334771"/>
    <lineage>
        <taxon>Archaea</taxon>
        <taxon>Thermoproteota</taxon>
        <taxon>Thermoprotei</taxon>
        <taxon>Desulfurococcales</taxon>
        <taxon>Desulfurococcaceae</taxon>
        <taxon>Ignisphaera</taxon>
    </lineage>
</organism>
<evidence type="ECO:0000313" key="3">
    <source>
        <dbReference type="EMBL" id="HGQ64793.1"/>
    </source>
</evidence>
<dbReference type="Pfam" id="PF01882">
    <property type="entry name" value="DUF58"/>
    <property type="match status" value="1"/>
</dbReference>